<dbReference type="PANTHER" id="PTHR21327">
    <property type="entry name" value="GTP CYCLOHYDROLASE II-RELATED"/>
    <property type="match status" value="1"/>
</dbReference>
<dbReference type="NCBIfam" id="NF001591">
    <property type="entry name" value="PRK00393.1"/>
    <property type="match status" value="1"/>
</dbReference>
<keyword evidence="4" id="KW-0686">Riboflavin biosynthesis</keyword>
<comment type="pathway">
    <text evidence="1">Cofactor biosynthesis; riboflavin biosynthesis.</text>
</comment>
<keyword evidence="6" id="KW-0378">Hydrolase</keyword>
<comment type="similarity">
    <text evidence="2">Belongs to the GTP cyclohydrolase II family.</text>
</comment>
<evidence type="ECO:0000256" key="8">
    <source>
        <dbReference type="ARBA" id="ARBA00049295"/>
    </source>
</evidence>
<dbReference type="Pfam" id="PF00925">
    <property type="entry name" value="GTP_cyclohydro2"/>
    <property type="match status" value="1"/>
</dbReference>
<dbReference type="GO" id="GO:0003935">
    <property type="term" value="F:GTP cyclohydrolase II activity"/>
    <property type="evidence" value="ECO:0007669"/>
    <property type="project" value="UniProtKB-EC"/>
</dbReference>
<name>A0AAD5SQT2_9FUNG</name>
<evidence type="ECO:0000259" key="9">
    <source>
        <dbReference type="Pfam" id="PF00925"/>
    </source>
</evidence>
<keyword evidence="7" id="KW-0342">GTP-binding</keyword>
<dbReference type="AlphaFoldDB" id="A0AAD5SQT2"/>
<evidence type="ECO:0000313" key="11">
    <source>
        <dbReference type="Proteomes" id="UP001211907"/>
    </source>
</evidence>
<dbReference type="CDD" id="cd00641">
    <property type="entry name" value="GTP_cyclohydro2"/>
    <property type="match status" value="1"/>
</dbReference>
<proteinExistence type="inferred from homology"/>
<organism evidence="10 11">
    <name type="scientific">Physocladia obscura</name>
    <dbReference type="NCBI Taxonomy" id="109957"/>
    <lineage>
        <taxon>Eukaryota</taxon>
        <taxon>Fungi</taxon>
        <taxon>Fungi incertae sedis</taxon>
        <taxon>Chytridiomycota</taxon>
        <taxon>Chytridiomycota incertae sedis</taxon>
        <taxon>Chytridiomycetes</taxon>
        <taxon>Chytridiales</taxon>
        <taxon>Chytriomycetaceae</taxon>
        <taxon>Physocladia</taxon>
    </lineage>
</organism>
<comment type="caution">
    <text evidence="10">The sequence shown here is derived from an EMBL/GenBank/DDBJ whole genome shotgun (WGS) entry which is preliminary data.</text>
</comment>
<gene>
    <name evidence="10" type="primary">RIB1_2</name>
    <name evidence="10" type="ORF">HK100_006066</name>
</gene>
<dbReference type="GO" id="GO:0005525">
    <property type="term" value="F:GTP binding"/>
    <property type="evidence" value="ECO:0007669"/>
    <property type="project" value="UniProtKB-KW"/>
</dbReference>
<dbReference type="InterPro" id="IPR036144">
    <property type="entry name" value="RibA-like_sf"/>
</dbReference>
<comment type="catalytic activity">
    <reaction evidence="8">
        <text>GTP + 4 H2O = 2,5-diamino-6-hydroxy-4-(5-phosphoribosylamino)-pyrimidine + formate + 2 phosphate + 3 H(+)</text>
        <dbReference type="Rhea" id="RHEA:23704"/>
        <dbReference type="ChEBI" id="CHEBI:15377"/>
        <dbReference type="ChEBI" id="CHEBI:15378"/>
        <dbReference type="ChEBI" id="CHEBI:15740"/>
        <dbReference type="ChEBI" id="CHEBI:37565"/>
        <dbReference type="ChEBI" id="CHEBI:43474"/>
        <dbReference type="ChEBI" id="CHEBI:58614"/>
        <dbReference type="EC" id="3.5.4.25"/>
    </reaction>
</comment>
<evidence type="ECO:0000256" key="2">
    <source>
        <dbReference type="ARBA" id="ARBA00008131"/>
    </source>
</evidence>
<keyword evidence="11" id="KW-1185">Reference proteome</keyword>
<dbReference type="Gene3D" id="3.40.50.10990">
    <property type="entry name" value="GTP cyclohydrolase II"/>
    <property type="match status" value="1"/>
</dbReference>
<keyword evidence="5" id="KW-0547">Nucleotide-binding</keyword>
<dbReference type="EMBL" id="JADGJH010002815">
    <property type="protein sequence ID" value="KAJ3094669.1"/>
    <property type="molecule type" value="Genomic_DNA"/>
</dbReference>
<dbReference type="Proteomes" id="UP001211907">
    <property type="component" value="Unassembled WGS sequence"/>
</dbReference>
<evidence type="ECO:0000256" key="7">
    <source>
        <dbReference type="ARBA" id="ARBA00023134"/>
    </source>
</evidence>
<evidence type="ECO:0000256" key="3">
    <source>
        <dbReference type="ARBA" id="ARBA00012762"/>
    </source>
</evidence>
<dbReference type="InterPro" id="IPR000926">
    <property type="entry name" value="RibA"/>
</dbReference>
<evidence type="ECO:0000256" key="6">
    <source>
        <dbReference type="ARBA" id="ARBA00022801"/>
    </source>
</evidence>
<evidence type="ECO:0000256" key="4">
    <source>
        <dbReference type="ARBA" id="ARBA00022619"/>
    </source>
</evidence>
<accession>A0AAD5SQT2</accession>
<dbReference type="InterPro" id="IPR032677">
    <property type="entry name" value="GTP_cyclohydro_II"/>
</dbReference>
<sequence length="292" mass="32154">MADARGGNGTGSCLGFFGRTLSANDSELHQEIPQLQSEPNSIQVKCLVRTRIPSEFGNATHSLLLYTNSSDTEEHLALVYGYGQIFSLTLEKIYPNETTRDRLVRGASVSPLVPSDITTEPPLARIHSCCFTGETLGSLRCDCREQLVQAMKLMSTENRGVILYLKQEGRGIGLKDKMRAYNLIDQGYDTHEANIELGHPADGRSYLIATAILRDLQIPSVRLLTNNPHKVESIVADGVIVSERVPMIPASWALGNISSSDRENASSEIQDRDGYLITKVKKMGHILDIPED</sequence>
<protein>
    <recommendedName>
        <fullName evidence="3">GTP cyclohydrolase II</fullName>
        <ecNumber evidence="3">3.5.4.25</ecNumber>
    </recommendedName>
</protein>
<dbReference type="EC" id="3.5.4.25" evidence="3"/>
<dbReference type="GO" id="GO:0009231">
    <property type="term" value="P:riboflavin biosynthetic process"/>
    <property type="evidence" value="ECO:0007669"/>
    <property type="project" value="UniProtKB-KW"/>
</dbReference>
<feature type="domain" description="GTP cyclohydrolase II" evidence="9">
    <location>
        <begin position="48"/>
        <end position="246"/>
    </location>
</feature>
<dbReference type="PANTHER" id="PTHR21327:SF29">
    <property type="entry name" value="GTP CYCLOHYDROLASE-2"/>
    <property type="match status" value="1"/>
</dbReference>
<evidence type="ECO:0000256" key="1">
    <source>
        <dbReference type="ARBA" id="ARBA00005104"/>
    </source>
</evidence>
<dbReference type="SUPFAM" id="SSF142695">
    <property type="entry name" value="RibA-like"/>
    <property type="match status" value="1"/>
</dbReference>
<reference evidence="10" key="1">
    <citation type="submission" date="2020-05" db="EMBL/GenBank/DDBJ databases">
        <title>Phylogenomic resolution of chytrid fungi.</title>
        <authorList>
            <person name="Stajich J.E."/>
            <person name="Amses K."/>
            <person name="Simmons R."/>
            <person name="Seto K."/>
            <person name="Myers J."/>
            <person name="Bonds A."/>
            <person name="Quandt C.A."/>
            <person name="Barry K."/>
            <person name="Liu P."/>
            <person name="Grigoriev I."/>
            <person name="Longcore J.E."/>
            <person name="James T.Y."/>
        </authorList>
    </citation>
    <scope>NUCLEOTIDE SEQUENCE</scope>
    <source>
        <strain evidence="10">JEL0513</strain>
    </source>
</reference>
<feature type="non-terminal residue" evidence="10">
    <location>
        <position position="292"/>
    </location>
</feature>
<evidence type="ECO:0000313" key="10">
    <source>
        <dbReference type="EMBL" id="KAJ3094669.1"/>
    </source>
</evidence>
<evidence type="ECO:0000256" key="5">
    <source>
        <dbReference type="ARBA" id="ARBA00022741"/>
    </source>
</evidence>